<sequence length="157" mass="17101">MSFPYWEHEDPEGFHEQVRQAVTIVAQETGYEAYDPQTQDAFDGTFADEEGREATRVLSGEVVDEGGPSPAGGRAARRGDPRQDPAFLRRRGMLYLVIGVLLTLYGLWRLMGAGGTGWITVVVLAIGVLDLLGGLMMLSLARTSAERDEADRGSGQQ</sequence>
<feature type="transmembrane region" description="Helical" evidence="2">
    <location>
        <begin position="92"/>
        <end position="111"/>
    </location>
</feature>
<dbReference type="KEGG" id="orn:DV701_12415"/>
<dbReference type="OrthoDB" id="4164936at2"/>
<dbReference type="EMBL" id="CP031229">
    <property type="protein sequence ID" value="AXH96813.1"/>
    <property type="molecule type" value="Genomic_DNA"/>
</dbReference>
<keyword evidence="2" id="KW-1133">Transmembrane helix</keyword>
<organism evidence="3 4">
    <name type="scientific">Ornithinimicrobium avium</name>
    <dbReference type="NCBI Taxonomy" id="2283195"/>
    <lineage>
        <taxon>Bacteria</taxon>
        <taxon>Bacillati</taxon>
        <taxon>Actinomycetota</taxon>
        <taxon>Actinomycetes</taxon>
        <taxon>Micrococcales</taxon>
        <taxon>Ornithinimicrobiaceae</taxon>
        <taxon>Ornithinimicrobium</taxon>
    </lineage>
</organism>
<evidence type="ECO:0000256" key="1">
    <source>
        <dbReference type="SAM" id="MobiDB-lite"/>
    </source>
</evidence>
<keyword evidence="2" id="KW-0812">Transmembrane</keyword>
<evidence type="ECO:0000313" key="3">
    <source>
        <dbReference type="EMBL" id="AXH96813.1"/>
    </source>
</evidence>
<feature type="region of interest" description="Disordered" evidence="1">
    <location>
        <begin position="57"/>
        <end position="83"/>
    </location>
</feature>
<gene>
    <name evidence="3" type="ORF">DV701_12415</name>
</gene>
<evidence type="ECO:0000313" key="4">
    <source>
        <dbReference type="Proteomes" id="UP000253790"/>
    </source>
</evidence>
<dbReference type="Proteomes" id="UP000253790">
    <property type="component" value="Chromosome"/>
</dbReference>
<protein>
    <submittedName>
        <fullName evidence="3">Uncharacterized protein</fullName>
    </submittedName>
</protein>
<name>A0A345NP55_9MICO</name>
<keyword evidence="2" id="KW-0472">Membrane</keyword>
<accession>A0A345NP55</accession>
<reference evidence="3 4" key="1">
    <citation type="submission" date="2018-07" db="EMBL/GenBank/DDBJ databases">
        <title>Complete genome sequencing of Ornithinimicrobium sp. AMA3305.</title>
        <authorList>
            <person name="Bae J.-W."/>
        </authorList>
    </citation>
    <scope>NUCLEOTIDE SEQUENCE [LARGE SCALE GENOMIC DNA]</scope>
    <source>
        <strain evidence="3 4">AMA3305</strain>
    </source>
</reference>
<dbReference type="RefSeq" id="WP_114928666.1">
    <property type="nucleotide sequence ID" value="NZ_CP031229.1"/>
</dbReference>
<evidence type="ECO:0000256" key="2">
    <source>
        <dbReference type="SAM" id="Phobius"/>
    </source>
</evidence>
<proteinExistence type="predicted"/>
<dbReference type="AlphaFoldDB" id="A0A345NP55"/>
<keyword evidence="4" id="KW-1185">Reference proteome</keyword>
<feature type="transmembrane region" description="Helical" evidence="2">
    <location>
        <begin position="117"/>
        <end position="138"/>
    </location>
</feature>